<dbReference type="EC" id="3.5.3.13" evidence="3"/>
<sequence length="443" mass="47128">MPWPASWLTWRGEGMFWCEWAWLPEGPCQDVLFEVESGRITAVRRAEAPGGARRLAGMVLPGLANAHSHAFHRALRGDTARGTFWTWREAMYRVAARLDPDSYYLLARGVYAEMVRAGITGVGEFHYLHHAPGGARYRDPNAMSHALAQAAHDAGIRLTLLDTCYLAGGFGRELDEVQQRFSDVDAARWSERAESFTAHEVVLGAAVHSVRAVPAEAIGEVAAWARDRKVPLHLHVSEQRAENEACLAAHGRTPVQLLAERGAVGEDVTAVHATHLSAGDVALLGGSGTGVCLCPTTEADLADGIGPAAALQVAGSPLSLGSDGHSVIDVLAEAQAVEAYQRLANETRGHHAPGELLAMATAHSAIGRPDAGRLEVGARADFVSIDLGTPRLAGVAPQAVPAVARADDVREVVTDGRTVVVDGAHTTIDIARELRESITALRS</sequence>
<keyword evidence="4" id="KW-1185">Reference proteome</keyword>
<dbReference type="RefSeq" id="WP_324265739.1">
    <property type="nucleotide sequence ID" value="NZ_JAWLNX010000007.1"/>
</dbReference>
<dbReference type="Gene3D" id="2.30.40.10">
    <property type="entry name" value="Urease, subunit C, domain 1"/>
    <property type="match status" value="1"/>
</dbReference>
<organism evidence="3 4">
    <name type="scientific">Saccharopolyspora mangrovi</name>
    <dbReference type="NCBI Taxonomy" id="3082379"/>
    <lineage>
        <taxon>Bacteria</taxon>
        <taxon>Bacillati</taxon>
        <taxon>Actinomycetota</taxon>
        <taxon>Actinomycetes</taxon>
        <taxon>Pseudonocardiales</taxon>
        <taxon>Pseudonocardiaceae</taxon>
        <taxon>Saccharopolyspora</taxon>
    </lineage>
</organism>
<gene>
    <name evidence="3" type="ORF">R4I43_12410</name>
</gene>
<evidence type="ECO:0000256" key="1">
    <source>
        <dbReference type="ARBA" id="ARBA00022801"/>
    </source>
</evidence>
<dbReference type="InterPro" id="IPR011059">
    <property type="entry name" value="Metal-dep_hydrolase_composite"/>
</dbReference>
<evidence type="ECO:0000259" key="2">
    <source>
        <dbReference type="Pfam" id="PF01979"/>
    </source>
</evidence>
<dbReference type="Pfam" id="PF01979">
    <property type="entry name" value="Amidohydro_1"/>
    <property type="match status" value="1"/>
</dbReference>
<dbReference type="NCBIfam" id="TIGR02022">
    <property type="entry name" value="hutF"/>
    <property type="match status" value="1"/>
</dbReference>
<dbReference type="InterPro" id="IPR032466">
    <property type="entry name" value="Metal_Hydrolase"/>
</dbReference>
<dbReference type="GO" id="GO:0050416">
    <property type="term" value="F:formimidoylglutamate deiminase activity"/>
    <property type="evidence" value="ECO:0007669"/>
    <property type="project" value="UniProtKB-EC"/>
</dbReference>
<dbReference type="Proteomes" id="UP001327093">
    <property type="component" value="Unassembled WGS sequence"/>
</dbReference>
<name>A0ABU6A9S6_9PSEU</name>
<dbReference type="SUPFAM" id="SSF51338">
    <property type="entry name" value="Composite domain of metallo-dependent hydrolases"/>
    <property type="match status" value="1"/>
</dbReference>
<dbReference type="Gene3D" id="3.20.20.140">
    <property type="entry name" value="Metal-dependent hydrolases"/>
    <property type="match status" value="1"/>
</dbReference>
<proteinExistence type="predicted"/>
<dbReference type="PANTHER" id="PTHR43794:SF11">
    <property type="entry name" value="AMIDOHYDROLASE-RELATED DOMAIN-CONTAINING PROTEIN"/>
    <property type="match status" value="1"/>
</dbReference>
<dbReference type="PANTHER" id="PTHR43794">
    <property type="entry name" value="AMINOHYDROLASE SSNA-RELATED"/>
    <property type="match status" value="1"/>
</dbReference>
<dbReference type="SUPFAM" id="SSF51556">
    <property type="entry name" value="Metallo-dependent hydrolases"/>
    <property type="match status" value="1"/>
</dbReference>
<dbReference type="NCBIfam" id="NF006681">
    <property type="entry name" value="PRK09229.1-2"/>
    <property type="match status" value="1"/>
</dbReference>
<reference evidence="3 4" key="1">
    <citation type="submission" date="2023-10" db="EMBL/GenBank/DDBJ databases">
        <title>Saccharopolyspora sp. nov., isolated from mangrove soil.</title>
        <authorList>
            <person name="Lu Y."/>
            <person name="Liu W."/>
        </authorList>
    </citation>
    <scope>NUCLEOTIDE SEQUENCE [LARGE SCALE GENOMIC DNA]</scope>
    <source>
        <strain evidence="3 4">S2-29</strain>
    </source>
</reference>
<dbReference type="InterPro" id="IPR006680">
    <property type="entry name" value="Amidohydro-rel"/>
</dbReference>
<evidence type="ECO:0000313" key="4">
    <source>
        <dbReference type="Proteomes" id="UP001327093"/>
    </source>
</evidence>
<feature type="domain" description="Amidohydrolase-related" evidence="2">
    <location>
        <begin position="58"/>
        <end position="419"/>
    </location>
</feature>
<comment type="caution">
    <text evidence="3">The sequence shown here is derived from an EMBL/GenBank/DDBJ whole genome shotgun (WGS) entry which is preliminary data.</text>
</comment>
<protein>
    <submittedName>
        <fullName evidence="3">Formimidoylglutamate deiminase</fullName>
        <ecNumber evidence="3">3.5.3.13</ecNumber>
    </submittedName>
</protein>
<keyword evidence="1 3" id="KW-0378">Hydrolase</keyword>
<dbReference type="InterPro" id="IPR050287">
    <property type="entry name" value="MTA/SAH_deaminase"/>
</dbReference>
<dbReference type="EMBL" id="JAWLNX010000007">
    <property type="protein sequence ID" value="MEB3368208.1"/>
    <property type="molecule type" value="Genomic_DNA"/>
</dbReference>
<dbReference type="InterPro" id="IPR010252">
    <property type="entry name" value="HutF"/>
</dbReference>
<evidence type="ECO:0000313" key="3">
    <source>
        <dbReference type="EMBL" id="MEB3368208.1"/>
    </source>
</evidence>
<accession>A0ABU6A9S6</accession>